<dbReference type="Gene3D" id="1.20.1740.10">
    <property type="entry name" value="Amino acid/polyamine transporter I"/>
    <property type="match status" value="1"/>
</dbReference>
<accession>A0A7D4CEX0</accession>
<dbReference type="GO" id="GO:0016020">
    <property type="term" value="C:membrane"/>
    <property type="evidence" value="ECO:0007669"/>
    <property type="project" value="UniProtKB-SubCell"/>
</dbReference>
<dbReference type="InterPro" id="IPR004761">
    <property type="entry name" value="Spore_GerAB"/>
</dbReference>
<dbReference type="GO" id="GO:0009847">
    <property type="term" value="P:spore germination"/>
    <property type="evidence" value="ECO:0007669"/>
    <property type="project" value="InterPro"/>
</dbReference>
<dbReference type="RefSeq" id="WP_173221579.1">
    <property type="nucleotide sequence ID" value="NZ_CP048104.1"/>
</dbReference>
<feature type="transmembrane region" description="Helical" evidence="8">
    <location>
        <begin position="306"/>
        <end position="324"/>
    </location>
</feature>
<evidence type="ECO:0000256" key="7">
    <source>
        <dbReference type="ARBA" id="ARBA00023136"/>
    </source>
</evidence>
<feature type="transmembrane region" description="Helical" evidence="8">
    <location>
        <begin position="336"/>
        <end position="356"/>
    </location>
</feature>
<evidence type="ECO:0000256" key="4">
    <source>
        <dbReference type="ARBA" id="ARBA00022544"/>
    </source>
</evidence>
<keyword evidence="4" id="KW-0309">Germination</keyword>
<dbReference type="PANTHER" id="PTHR34975">
    <property type="entry name" value="SPORE GERMINATION PROTEIN A2"/>
    <property type="match status" value="1"/>
</dbReference>
<keyword evidence="3" id="KW-0813">Transport</keyword>
<dbReference type="Pfam" id="PF03845">
    <property type="entry name" value="Spore_permease"/>
    <property type="match status" value="1"/>
</dbReference>
<dbReference type="NCBIfam" id="TIGR00912">
    <property type="entry name" value="2A0309"/>
    <property type="match status" value="1"/>
</dbReference>
<organism evidence="9 10">
    <name type="scientific">Kroppenstedtia pulmonis</name>
    <dbReference type="NCBI Taxonomy" id="1380685"/>
    <lineage>
        <taxon>Bacteria</taxon>
        <taxon>Bacillati</taxon>
        <taxon>Bacillota</taxon>
        <taxon>Bacilli</taxon>
        <taxon>Bacillales</taxon>
        <taxon>Thermoactinomycetaceae</taxon>
        <taxon>Kroppenstedtia</taxon>
    </lineage>
</organism>
<protein>
    <submittedName>
        <fullName evidence="9">GerAB/ArcD/ProY family transporter</fullName>
    </submittedName>
</protein>
<dbReference type="EMBL" id="CP048104">
    <property type="protein sequence ID" value="QKG84154.1"/>
    <property type="molecule type" value="Genomic_DNA"/>
</dbReference>
<evidence type="ECO:0000256" key="6">
    <source>
        <dbReference type="ARBA" id="ARBA00022989"/>
    </source>
</evidence>
<feature type="transmembrane region" description="Helical" evidence="8">
    <location>
        <begin position="185"/>
        <end position="206"/>
    </location>
</feature>
<dbReference type="KEGG" id="kpul:GXN76_06475"/>
<feature type="transmembrane region" description="Helical" evidence="8">
    <location>
        <begin position="119"/>
        <end position="136"/>
    </location>
</feature>
<evidence type="ECO:0000313" key="10">
    <source>
        <dbReference type="Proteomes" id="UP000503088"/>
    </source>
</evidence>
<evidence type="ECO:0000256" key="2">
    <source>
        <dbReference type="ARBA" id="ARBA00007998"/>
    </source>
</evidence>
<feature type="transmembrane region" description="Helical" evidence="8">
    <location>
        <begin position="218"/>
        <end position="240"/>
    </location>
</feature>
<evidence type="ECO:0000256" key="8">
    <source>
        <dbReference type="SAM" id="Phobius"/>
    </source>
</evidence>
<keyword evidence="5 8" id="KW-0812">Transmembrane</keyword>
<dbReference type="PANTHER" id="PTHR34975:SF2">
    <property type="entry name" value="SPORE GERMINATION PROTEIN A2"/>
    <property type="match status" value="1"/>
</dbReference>
<keyword evidence="7 8" id="KW-0472">Membrane</keyword>
<gene>
    <name evidence="9" type="ORF">GXN76_06475</name>
</gene>
<evidence type="ECO:0000256" key="3">
    <source>
        <dbReference type="ARBA" id="ARBA00022448"/>
    </source>
</evidence>
<evidence type="ECO:0000256" key="1">
    <source>
        <dbReference type="ARBA" id="ARBA00004141"/>
    </source>
</evidence>
<name>A0A7D4CEX0_9BACL</name>
<feature type="transmembrane region" description="Helical" evidence="8">
    <location>
        <begin position="82"/>
        <end position="107"/>
    </location>
</feature>
<reference evidence="9 10" key="1">
    <citation type="submission" date="2020-01" db="EMBL/GenBank/DDBJ databases">
        <authorList>
            <person name="Gulvik C.A."/>
            <person name="Batra D.G."/>
        </authorList>
    </citation>
    <scope>NUCLEOTIDE SEQUENCE [LARGE SCALE GENOMIC DNA]</scope>
    <source>
        <strain evidence="9 10">W9323</strain>
    </source>
</reference>
<comment type="similarity">
    <text evidence="2">Belongs to the amino acid-polyamine-organocation (APC) superfamily. Spore germination protein (SGP) (TC 2.A.3.9) family.</text>
</comment>
<proteinExistence type="inferred from homology"/>
<feature type="transmembrane region" description="Helical" evidence="8">
    <location>
        <begin position="12"/>
        <end position="29"/>
    </location>
</feature>
<evidence type="ECO:0000313" key="9">
    <source>
        <dbReference type="EMBL" id="QKG84154.1"/>
    </source>
</evidence>
<sequence length="364" mass="40889">MIDKKYQITQWQLTFLILQTQIGTGVLQLPHLVQSVAKGGGWISVLIAGAVTQLVLILLWSLSRRYPSFTIYGIGPQIARRFLGNIIVFAYIVYFVLVGGSILVLSVRTLNKWLLKDTPTWVLLLLIAVTAIYLAREQLRTISQFCQLASFLIPLFVLLISYGYSDVNLNYTLPVTEAGWNNIVTGAQNSMTAFSGFELLLLAYPFTKGTNLQKLKAASLANVAVTLFYVFVTFSCLIFFSPPQLSVIPEPVLYMLKSFQIYIVDRADLIFLSIWIVNGVTSITCYIYAGANGFGYLFHQGSHKKAVLYTTLLCCLIALYPQTMTQHDALVWIKQWMEYIFLLGLPLLLLSLSYLLKQKEGQTA</sequence>
<feature type="transmembrane region" description="Helical" evidence="8">
    <location>
        <begin position="269"/>
        <end position="294"/>
    </location>
</feature>
<feature type="transmembrane region" description="Helical" evidence="8">
    <location>
        <begin position="148"/>
        <end position="165"/>
    </location>
</feature>
<dbReference type="Proteomes" id="UP000503088">
    <property type="component" value="Chromosome"/>
</dbReference>
<keyword evidence="6 8" id="KW-1133">Transmembrane helix</keyword>
<comment type="subcellular location">
    <subcellularLocation>
        <location evidence="1">Membrane</location>
        <topology evidence="1">Multi-pass membrane protein</topology>
    </subcellularLocation>
</comment>
<feature type="transmembrane region" description="Helical" evidence="8">
    <location>
        <begin position="41"/>
        <end position="62"/>
    </location>
</feature>
<dbReference type="AlphaFoldDB" id="A0A7D4CEX0"/>
<keyword evidence="10" id="KW-1185">Reference proteome</keyword>
<evidence type="ECO:0000256" key="5">
    <source>
        <dbReference type="ARBA" id="ARBA00022692"/>
    </source>
</evidence>